<sequence length="268" mass="30139">MMDQSSSEKEEDLNNKEIDILTKEFNEYLKMKKDRNLHKSKNGSGMENTSRESKKKNKSMNDSSVKITSWKNKKKKGSRKKHSIKTSIEAIICSDNDSSGDEDMIIDGDVVSRSLGASGSLKSCSVGSSIHSIVLKLGFVLYIPSGNALTHIIAKCGVLIELHFEQGTQLHAQVLKFSCDCDRFVPSTLVDMYGNVVYLITQYRCLRDKDRAKHAAEELMKLEPENSEARVAFCWVDVGNETHASGAEDWSHARQREIFEKLDSVLNR</sequence>
<dbReference type="AlphaFoldDB" id="A0AA88V4E2"/>
<name>A0AA88V4E2_9ASTE</name>
<protein>
    <submittedName>
        <fullName evidence="2">Uncharacterized protein</fullName>
    </submittedName>
</protein>
<feature type="compositionally biased region" description="Basic residues" evidence="1">
    <location>
        <begin position="32"/>
        <end position="41"/>
    </location>
</feature>
<evidence type="ECO:0000313" key="3">
    <source>
        <dbReference type="Proteomes" id="UP001188597"/>
    </source>
</evidence>
<dbReference type="EMBL" id="JAVXUP010003023">
    <property type="protein sequence ID" value="KAK3000365.1"/>
    <property type="molecule type" value="Genomic_DNA"/>
</dbReference>
<feature type="region of interest" description="Disordered" evidence="1">
    <location>
        <begin position="31"/>
        <end position="82"/>
    </location>
</feature>
<evidence type="ECO:0000313" key="2">
    <source>
        <dbReference type="EMBL" id="KAK3000365.1"/>
    </source>
</evidence>
<feature type="compositionally biased region" description="Low complexity" evidence="1">
    <location>
        <begin position="60"/>
        <end position="70"/>
    </location>
</feature>
<proteinExistence type="predicted"/>
<accession>A0AA88V4E2</accession>
<dbReference type="Proteomes" id="UP001188597">
    <property type="component" value="Unassembled WGS sequence"/>
</dbReference>
<gene>
    <name evidence="2" type="ORF">RJ639_020518</name>
</gene>
<keyword evidence="3" id="KW-1185">Reference proteome</keyword>
<evidence type="ECO:0000256" key="1">
    <source>
        <dbReference type="SAM" id="MobiDB-lite"/>
    </source>
</evidence>
<organism evidence="2 3">
    <name type="scientific">Escallonia herrerae</name>
    <dbReference type="NCBI Taxonomy" id="1293975"/>
    <lineage>
        <taxon>Eukaryota</taxon>
        <taxon>Viridiplantae</taxon>
        <taxon>Streptophyta</taxon>
        <taxon>Embryophyta</taxon>
        <taxon>Tracheophyta</taxon>
        <taxon>Spermatophyta</taxon>
        <taxon>Magnoliopsida</taxon>
        <taxon>eudicotyledons</taxon>
        <taxon>Gunneridae</taxon>
        <taxon>Pentapetalae</taxon>
        <taxon>asterids</taxon>
        <taxon>campanulids</taxon>
        <taxon>Escalloniales</taxon>
        <taxon>Escalloniaceae</taxon>
        <taxon>Escallonia</taxon>
    </lineage>
</organism>
<reference evidence="2" key="1">
    <citation type="submission" date="2022-12" db="EMBL/GenBank/DDBJ databases">
        <title>Draft genome assemblies for two species of Escallonia (Escalloniales).</title>
        <authorList>
            <person name="Chanderbali A."/>
            <person name="Dervinis C."/>
            <person name="Anghel I."/>
            <person name="Soltis D."/>
            <person name="Soltis P."/>
            <person name="Zapata F."/>
        </authorList>
    </citation>
    <scope>NUCLEOTIDE SEQUENCE</scope>
    <source>
        <strain evidence="2">UCBG64.0493</strain>
        <tissue evidence="2">Leaf</tissue>
    </source>
</reference>
<comment type="caution">
    <text evidence="2">The sequence shown here is derived from an EMBL/GenBank/DDBJ whole genome shotgun (WGS) entry which is preliminary data.</text>
</comment>
<feature type="compositionally biased region" description="Basic residues" evidence="1">
    <location>
        <begin position="71"/>
        <end position="82"/>
    </location>
</feature>